<name>A0A1G6I9Q6_9BACT</name>
<evidence type="ECO:0000313" key="1">
    <source>
        <dbReference type="EMBL" id="SDC03201.1"/>
    </source>
</evidence>
<dbReference type="RefSeq" id="WP_091402155.1">
    <property type="nucleotide sequence ID" value="NZ_FMYV01000001.1"/>
</dbReference>
<reference evidence="1 2" key="1">
    <citation type="submission" date="2016-10" db="EMBL/GenBank/DDBJ databases">
        <authorList>
            <person name="de Groot N.N."/>
        </authorList>
    </citation>
    <scope>NUCLEOTIDE SEQUENCE [LARGE SCALE GENOMIC DNA]</scope>
    <source>
        <strain evidence="1 2">WG14</strain>
    </source>
</reference>
<dbReference type="AlphaFoldDB" id="A0A1G6I9Q6"/>
<dbReference type="EMBL" id="FMYV01000001">
    <property type="protein sequence ID" value="SDC03201.1"/>
    <property type="molecule type" value="Genomic_DNA"/>
</dbReference>
<organism evidence="1 2">
    <name type="scientific">Geotoga petraea</name>
    <dbReference type="NCBI Taxonomy" id="28234"/>
    <lineage>
        <taxon>Bacteria</taxon>
        <taxon>Thermotogati</taxon>
        <taxon>Thermotogota</taxon>
        <taxon>Thermotogae</taxon>
        <taxon>Petrotogales</taxon>
        <taxon>Petrotogaceae</taxon>
        <taxon>Geotoga</taxon>
    </lineage>
</organism>
<accession>A0A1G6I9Q6</accession>
<keyword evidence="2" id="KW-1185">Reference proteome</keyword>
<gene>
    <name evidence="1" type="ORF">SAMN04488588_0299</name>
</gene>
<sequence length="230" mass="26869">MYKETLSTLLSFVGKDILKEKNINKLEESIFSKLNKKEEFIEIVDYLEGLEDFSIKNQLYEMLKIKAFDLLKIVYSEDLIKYGDMKYEISIDFEDFRSIIEFIDVDEIKGEKIFNILSPKISVRLSTLNEIVNGESSSNRIWYENEIKGVLNRLKPLTKKFLKMLIEKGKMDSDEIVKELDLKNYRSISALVSAISRNSPKDKEKLVFKDGNSIKINQKYIDLISKHVNN</sequence>
<protein>
    <submittedName>
        <fullName evidence="1">Uncharacterized protein</fullName>
    </submittedName>
</protein>
<dbReference type="Proteomes" id="UP000199322">
    <property type="component" value="Unassembled WGS sequence"/>
</dbReference>
<dbReference type="STRING" id="28234.SAMN04488588_0299"/>
<evidence type="ECO:0000313" key="2">
    <source>
        <dbReference type="Proteomes" id="UP000199322"/>
    </source>
</evidence>
<proteinExistence type="predicted"/>